<dbReference type="EMBL" id="JACGWN010000009">
    <property type="protein sequence ID" value="KAL0433098.1"/>
    <property type="molecule type" value="Genomic_DNA"/>
</dbReference>
<feature type="compositionally biased region" description="Polar residues" evidence="1">
    <location>
        <begin position="13"/>
        <end position="33"/>
    </location>
</feature>
<feature type="compositionally biased region" description="Basic and acidic residues" evidence="1">
    <location>
        <begin position="237"/>
        <end position="246"/>
    </location>
</feature>
<evidence type="ECO:0000313" key="2">
    <source>
        <dbReference type="EMBL" id="KAL0433098.1"/>
    </source>
</evidence>
<feature type="region of interest" description="Disordered" evidence="1">
    <location>
        <begin position="1"/>
        <end position="108"/>
    </location>
</feature>
<feature type="compositionally biased region" description="Acidic residues" evidence="1">
    <location>
        <begin position="247"/>
        <end position="286"/>
    </location>
</feature>
<sequence>MKISKYRPRKRFNSWSPQSPKHVTLSLANSCRPSSDYRRTSSHAMLRRSVATTSRAPPPSLQPPPSHRRRDSPTPSAPSRPSDCHHSTVRHSAPPHRSTETVTTTRRHKPTNCRALAQSSIAPAPPRDASGICSKAELYFLWCMVRSIKVNLGFWLATQFQSILNRNRALHLGSYITLLAINLGVFCPDNHNLHVACDSEPLDIACLLRMGLVERNDDSFEFINAGLSTTSYMQRSSHNEASKDKEDEKDDTGEKEEEDSDSKEEEDSDKSKEDEEETDDESDKEEESNKGTDAHMEDANNTNVEQQATLNEIA</sequence>
<reference evidence="2" key="2">
    <citation type="journal article" date="2024" name="Plant">
        <title>Genomic evolution and insights into agronomic trait innovations of Sesamum species.</title>
        <authorList>
            <person name="Miao H."/>
            <person name="Wang L."/>
            <person name="Qu L."/>
            <person name="Liu H."/>
            <person name="Sun Y."/>
            <person name="Le M."/>
            <person name="Wang Q."/>
            <person name="Wei S."/>
            <person name="Zheng Y."/>
            <person name="Lin W."/>
            <person name="Duan Y."/>
            <person name="Cao H."/>
            <person name="Xiong S."/>
            <person name="Wang X."/>
            <person name="Wei L."/>
            <person name="Li C."/>
            <person name="Ma Q."/>
            <person name="Ju M."/>
            <person name="Zhao R."/>
            <person name="Li G."/>
            <person name="Mu C."/>
            <person name="Tian Q."/>
            <person name="Mei H."/>
            <person name="Zhang T."/>
            <person name="Gao T."/>
            <person name="Zhang H."/>
        </authorList>
    </citation>
    <scope>NUCLEOTIDE SEQUENCE</scope>
    <source>
        <strain evidence="2">KEN1</strain>
    </source>
</reference>
<comment type="caution">
    <text evidence="2">The sequence shown here is derived from an EMBL/GenBank/DDBJ whole genome shotgun (WGS) entry which is preliminary data.</text>
</comment>
<feature type="compositionally biased region" description="Basic residues" evidence="1">
    <location>
        <begin position="1"/>
        <end position="12"/>
    </location>
</feature>
<feature type="compositionally biased region" description="Pro residues" evidence="1">
    <location>
        <begin position="56"/>
        <end position="65"/>
    </location>
</feature>
<proteinExistence type="predicted"/>
<accession>A0AAW2VV78</accession>
<dbReference type="AlphaFoldDB" id="A0AAW2VV78"/>
<organism evidence="2">
    <name type="scientific">Sesamum latifolium</name>
    <dbReference type="NCBI Taxonomy" id="2727402"/>
    <lineage>
        <taxon>Eukaryota</taxon>
        <taxon>Viridiplantae</taxon>
        <taxon>Streptophyta</taxon>
        <taxon>Embryophyta</taxon>
        <taxon>Tracheophyta</taxon>
        <taxon>Spermatophyta</taxon>
        <taxon>Magnoliopsida</taxon>
        <taxon>eudicotyledons</taxon>
        <taxon>Gunneridae</taxon>
        <taxon>Pentapetalae</taxon>
        <taxon>asterids</taxon>
        <taxon>lamiids</taxon>
        <taxon>Lamiales</taxon>
        <taxon>Pedaliaceae</taxon>
        <taxon>Sesamum</taxon>
    </lineage>
</organism>
<evidence type="ECO:0000256" key="1">
    <source>
        <dbReference type="SAM" id="MobiDB-lite"/>
    </source>
</evidence>
<feature type="compositionally biased region" description="Polar residues" evidence="1">
    <location>
        <begin position="299"/>
        <end position="314"/>
    </location>
</feature>
<name>A0AAW2VV78_9LAMI</name>
<reference evidence="2" key="1">
    <citation type="submission" date="2020-06" db="EMBL/GenBank/DDBJ databases">
        <authorList>
            <person name="Li T."/>
            <person name="Hu X."/>
            <person name="Zhang T."/>
            <person name="Song X."/>
            <person name="Zhang H."/>
            <person name="Dai N."/>
            <person name="Sheng W."/>
            <person name="Hou X."/>
            <person name="Wei L."/>
        </authorList>
    </citation>
    <scope>NUCLEOTIDE SEQUENCE</scope>
    <source>
        <strain evidence="2">KEN1</strain>
        <tissue evidence="2">Leaf</tissue>
    </source>
</reference>
<gene>
    <name evidence="2" type="ORF">Slati_2644100</name>
</gene>
<protein>
    <submittedName>
        <fullName evidence="2">Uncharacterized protein</fullName>
    </submittedName>
</protein>
<feature type="region of interest" description="Disordered" evidence="1">
    <location>
        <begin position="233"/>
        <end position="314"/>
    </location>
</feature>
<feature type="compositionally biased region" description="Basic and acidic residues" evidence="1">
    <location>
        <begin position="287"/>
        <end position="298"/>
    </location>
</feature>